<dbReference type="STRING" id="22663.A0A2I0IU67"/>
<dbReference type="EMBL" id="PGOL01002496">
    <property type="protein sequence ID" value="PKI47531.1"/>
    <property type="molecule type" value="Genomic_DNA"/>
</dbReference>
<reference evidence="2 3" key="1">
    <citation type="submission" date="2017-11" db="EMBL/GenBank/DDBJ databases">
        <title>De-novo sequencing of pomegranate (Punica granatum L.) genome.</title>
        <authorList>
            <person name="Akparov Z."/>
            <person name="Amiraslanov A."/>
            <person name="Hajiyeva S."/>
            <person name="Abbasov M."/>
            <person name="Kaur K."/>
            <person name="Hamwieh A."/>
            <person name="Solovyev V."/>
            <person name="Salamov A."/>
            <person name="Braich B."/>
            <person name="Kosarev P."/>
            <person name="Mahmoud A."/>
            <person name="Hajiyev E."/>
            <person name="Babayeva S."/>
            <person name="Izzatullayeva V."/>
            <person name="Mammadov A."/>
            <person name="Mammadov A."/>
            <person name="Sharifova S."/>
            <person name="Ojaghi J."/>
            <person name="Eynullazada K."/>
            <person name="Bayramov B."/>
            <person name="Abdulazimova A."/>
            <person name="Shahmuradov I."/>
        </authorList>
    </citation>
    <scope>NUCLEOTIDE SEQUENCE [LARGE SCALE GENOMIC DNA]</scope>
    <source>
        <strain evidence="3">cv. AG2017</strain>
        <tissue evidence="2">Leaf</tissue>
    </source>
</reference>
<dbReference type="SUPFAM" id="SSF56672">
    <property type="entry name" value="DNA/RNA polymerases"/>
    <property type="match status" value="1"/>
</dbReference>
<dbReference type="InterPro" id="IPR043502">
    <property type="entry name" value="DNA/RNA_pol_sf"/>
</dbReference>
<protein>
    <recommendedName>
        <fullName evidence="1">Reverse transcriptase domain-containing protein</fullName>
    </recommendedName>
</protein>
<dbReference type="Proteomes" id="UP000233551">
    <property type="component" value="Unassembled WGS sequence"/>
</dbReference>
<keyword evidence="3" id="KW-1185">Reference proteome</keyword>
<dbReference type="PANTHER" id="PTHR24559">
    <property type="entry name" value="TRANSPOSON TY3-I GAG-POL POLYPROTEIN"/>
    <property type="match status" value="1"/>
</dbReference>
<dbReference type="InterPro" id="IPR000477">
    <property type="entry name" value="RT_dom"/>
</dbReference>
<evidence type="ECO:0000313" key="3">
    <source>
        <dbReference type="Proteomes" id="UP000233551"/>
    </source>
</evidence>
<organism evidence="2 3">
    <name type="scientific">Punica granatum</name>
    <name type="common">Pomegranate</name>
    <dbReference type="NCBI Taxonomy" id="22663"/>
    <lineage>
        <taxon>Eukaryota</taxon>
        <taxon>Viridiplantae</taxon>
        <taxon>Streptophyta</taxon>
        <taxon>Embryophyta</taxon>
        <taxon>Tracheophyta</taxon>
        <taxon>Spermatophyta</taxon>
        <taxon>Magnoliopsida</taxon>
        <taxon>eudicotyledons</taxon>
        <taxon>Gunneridae</taxon>
        <taxon>Pentapetalae</taxon>
        <taxon>rosids</taxon>
        <taxon>malvids</taxon>
        <taxon>Myrtales</taxon>
        <taxon>Lythraceae</taxon>
        <taxon>Punica</taxon>
    </lineage>
</organism>
<gene>
    <name evidence="2" type="ORF">CRG98_032121</name>
</gene>
<evidence type="ECO:0000313" key="2">
    <source>
        <dbReference type="EMBL" id="PKI47531.1"/>
    </source>
</evidence>
<dbReference type="AlphaFoldDB" id="A0A2I0IU67"/>
<evidence type="ECO:0000259" key="1">
    <source>
        <dbReference type="Pfam" id="PF00078"/>
    </source>
</evidence>
<dbReference type="Pfam" id="PF00078">
    <property type="entry name" value="RVT_1"/>
    <property type="match status" value="1"/>
</dbReference>
<accession>A0A2I0IU67</accession>
<dbReference type="InterPro" id="IPR043128">
    <property type="entry name" value="Rev_trsase/Diguanyl_cyclase"/>
</dbReference>
<comment type="caution">
    <text evidence="2">The sequence shown here is derived from an EMBL/GenBank/DDBJ whole genome shotgun (WGS) entry which is preliminary data.</text>
</comment>
<dbReference type="InterPro" id="IPR053134">
    <property type="entry name" value="RNA-dir_DNA_polymerase"/>
</dbReference>
<dbReference type="PANTHER" id="PTHR24559:SF430">
    <property type="entry name" value="RNA-DIRECTED DNA POLYMERASE"/>
    <property type="match status" value="1"/>
</dbReference>
<dbReference type="Gene3D" id="3.30.70.270">
    <property type="match status" value="1"/>
</dbReference>
<feature type="domain" description="Reverse transcriptase" evidence="1">
    <location>
        <begin position="89"/>
        <end position="162"/>
    </location>
</feature>
<sequence>MWETTGKASVFTSFEFSFVFRRSARWFLLGAKLTQLPIVEMLDEIWININLRVTISSSLTADSNPKTAVLSLHRSLMLRLREMKGGANTQRCVRPMRRMFAKQLGRNVEAYVDDMIVKSSFTVDHYKDLEEIFAKSRKYQMKLNPKKCAFGVQFGKFLGFMITQRARASGVGSMLIPPVGEPLSYALILTFPATNNEAKYEVVVTELLIANGL</sequence>
<name>A0A2I0IU67_PUNGR</name>
<proteinExistence type="predicted"/>